<feature type="non-terminal residue" evidence="5">
    <location>
        <position position="1"/>
    </location>
</feature>
<gene>
    <name evidence="5" type="ORF">GOODEAATRI_011373</name>
</gene>
<feature type="domain" description="Fibronectin type-III" evidence="4">
    <location>
        <begin position="3"/>
        <end position="92"/>
    </location>
</feature>
<name>A0ABV0MRA2_9TELE</name>
<protein>
    <submittedName>
        <fullName evidence="5">Uncharacterized protein</fullName>
    </submittedName>
</protein>
<dbReference type="SMART" id="SM00327">
    <property type="entry name" value="VWA"/>
    <property type="match status" value="1"/>
</dbReference>
<dbReference type="Pfam" id="PF00041">
    <property type="entry name" value="fn3"/>
    <property type="match status" value="2"/>
</dbReference>
<evidence type="ECO:0000256" key="2">
    <source>
        <dbReference type="ARBA" id="ARBA00022530"/>
    </source>
</evidence>
<dbReference type="InterPro" id="IPR013783">
    <property type="entry name" value="Ig-like_fold"/>
</dbReference>
<dbReference type="InterPro" id="IPR003961">
    <property type="entry name" value="FN3_dom"/>
</dbReference>
<dbReference type="InterPro" id="IPR002035">
    <property type="entry name" value="VWF_A"/>
</dbReference>
<dbReference type="CDD" id="cd00063">
    <property type="entry name" value="FN3"/>
    <property type="match status" value="2"/>
</dbReference>
<evidence type="ECO:0000259" key="4">
    <source>
        <dbReference type="PROSITE" id="PS50853"/>
    </source>
</evidence>
<dbReference type="PROSITE" id="PS50234">
    <property type="entry name" value="VWFA"/>
    <property type="match status" value="1"/>
</dbReference>
<dbReference type="Gene3D" id="3.40.50.410">
    <property type="entry name" value="von Willebrand factor, type A domain"/>
    <property type="match status" value="1"/>
</dbReference>
<sequence>AGPPKDLVTSEVTNTSFRASWTPAPGNVQAYQVYWKSLFSEEHGEKTVPGDATSTILEGLTSETPYQVTVIATYSYKDSDPLTGLETTDGNVINYRLKYIPTDGGKEVVLKIPGTTTSTIMKRLQPITTYNITVLPIYKRGEGKPRQGVGTTPFTSVSADNQCRTSAKADIVLLVDGSWSIGRINFKTIRNFIARMVGVFDIGPNNVQIALAQYSGDPRTEWHLNTHSTRDSLLKAINDLPYILQNNFQPAVGLRSDSRKIGVLITDGKSQDEIIIKSQNLRDSVKNADENELRSIASDPDEIHMYNVADFKFLLDIVDDLSGNLCNSVKGSGRSGHNKAAPPD</sequence>
<dbReference type="Proteomes" id="UP001476798">
    <property type="component" value="Unassembled WGS sequence"/>
</dbReference>
<comment type="caution">
    <text evidence="5">The sequence shown here is derived from an EMBL/GenBank/DDBJ whole genome shotgun (WGS) entry which is preliminary data.</text>
</comment>
<organism evidence="5 6">
    <name type="scientific">Goodea atripinnis</name>
    <dbReference type="NCBI Taxonomy" id="208336"/>
    <lineage>
        <taxon>Eukaryota</taxon>
        <taxon>Metazoa</taxon>
        <taxon>Chordata</taxon>
        <taxon>Craniata</taxon>
        <taxon>Vertebrata</taxon>
        <taxon>Euteleostomi</taxon>
        <taxon>Actinopterygii</taxon>
        <taxon>Neopterygii</taxon>
        <taxon>Teleostei</taxon>
        <taxon>Neoteleostei</taxon>
        <taxon>Acanthomorphata</taxon>
        <taxon>Ovalentaria</taxon>
        <taxon>Atherinomorphae</taxon>
        <taxon>Cyprinodontiformes</taxon>
        <taxon>Goodeidae</taxon>
        <taxon>Goodea</taxon>
    </lineage>
</organism>
<dbReference type="SUPFAM" id="SSF53300">
    <property type="entry name" value="vWA-like"/>
    <property type="match status" value="1"/>
</dbReference>
<keyword evidence="6" id="KW-1185">Reference proteome</keyword>
<dbReference type="PROSITE" id="PS50853">
    <property type="entry name" value="FN3"/>
    <property type="match status" value="1"/>
</dbReference>
<reference evidence="5 6" key="1">
    <citation type="submission" date="2021-06" db="EMBL/GenBank/DDBJ databases">
        <authorList>
            <person name="Palmer J.M."/>
        </authorList>
    </citation>
    <scope>NUCLEOTIDE SEQUENCE [LARGE SCALE GENOMIC DNA]</scope>
    <source>
        <strain evidence="5 6">GA_2019</strain>
        <tissue evidence="5">Muscle</tissue>
    </source>
</reference>
<dbReference type="InterPro" id="IPR036465">
    <property type="entry name" value="vWFA_dom_sf"/>
</dbReference>
<evidence type="ECO:0000313" key="6">
    <source>
        <dbReference type="Proteomes" id="UP001476798"/>
    </source>
</evidence>
<keyword evidence="2" id="KW-0964">Secreted</keyword>
<dbReference type="SMART" id="SM00060">
    <property type="entry name" value="FN3"/>
    <property type="match status" value="1"/>
</dbReference>
<dbReference type="InterPro" id="IPR036116">
    <property type="entry name" value="FN3_sf"/>
</dbReference>
<accession>A0ABV0MRA2</accession>
<dbReference type="PANTHER" id="PTHR24020">
    <property type="entry name" value="COLLAGEN ALPHA"/>
    <property type="match status" value="1"/>
</dbReference>
<dbReference type="Pfam" id="PF00092">
    <property type="entry name" value="VWA"/>
    <property type="match status" value="1"/>
</dbReference>
<evidence type="ECO:0000259" key="3">
    <source>
        <dbReference type="PROSITE" id="PS50234"/>
    </source>
</evidence>
<dbReference type="Gene3D" id="2.60.40.10">
    <property type="entry name" value="Immunoglobulins"/>
    <property type="match status" value="2"/>
</dbReference>
<dbReference type="PRINTS" id="PR00453">
    <property type="entry name" value="VWFADOMAIN"/>
</dbReference>
<proteinExistence type="predicted"/>
<feature type="domain" description="VWFA" evidence="3">
    <location>
        <begin position="170"/>
        <end position="321"/>
    </location>
</feature>
<comment type="subcellular location">
    <subcellularLocation>
        <location evidence="1">Secreted</location>
        <location evidence="1">Extracellular space</location>
        <location evidence="1">Extracellular matrix</location>
    </subcellularLocation>
</comment>
<evidence type="ECO:0000313" key="5">
    <source>
        <dbReference type="EMBL" id="MEQ2161629.1"/>
    </source>
</evidence>
<keyword evidence="2" id="KW-0272">Extracellular matrix</keyword>
<dbReference type="InterPro" id="IPR050525">
    <property type="entry name" value="ECM_Assembly_Org"/>
</dbReference>
<evidence type="ECO:0000256" key="1">
    <source>
        <dbReference type="ARBA" id="ARBA00004498"/>
    </source>
</evidence>
<dbReference type="SUPFAM" id="SSF49265">
    <property type="entry name" value="Fibronectin type III"/>
    <property type="match status" value="2"/>
</dbReference>
<dbReference type="PANTHER" id="PTHR24020:SF85">
    <property type="entry name" value="COLLAGEN ALPHA-1(XII) CHAIN ISOFORM X1"/>
    <property type="match status" value="1"/>
</dbReference>
<dbReference type="EMBL" id="JAHRIO010010692">
    <property type="protein sequence ID" value="MEQ2161629.1"/>
    <property type="molecule type" value="Genomic_DNA"/>
</dbReference>